<accession>A0A8D9AU26</accession>
<proteinExistence type="predicted"/>
<name>A0A8D9AU26_9HEMI</name>
<organism evidence="1">
    <name type="scientific">Cacopsylla melanoneura</name>
    <dbReference type="NCBI Taxonomy" id="428564"/>
    <lineage>
        <taxon>Eukaryota</taxon>
        <taxon>Metazoa</taxon>
        <taxon>Ecdysozoa</taxon>
        <taxon>Arthropoda</taxon>
        <taxon>Hexapoda</taxon>
        <taxon>Insecta</taxon>
        <taxon>Pterygota</taxon>
        <taxon>Neoptera</taxon>
        <taxon>Paraneoptera</taxon>
        <taxon>Hemiptera</taxon>
        <taxon>Sternorrhyncha</taxon>
        <taxon>Psylloidea</taxon>
        <taxon>Psyllidae</taxon>
        <taxon>Psyllinae</taxon>
        <taxon>Cacopsylla</taxon>
    </lineage>
</organism>
<evidence type="ECO:0000313" key="1">
    <source>
        <dbReference type="EMBL" id="CAG6770722.1"/>
    </source>
</evidence>
<protein>
    <submittedName>
        <fullName evidence="1">Uncharacterized protein</fullName>
    </submittedName>
</protein>
<dbReference type="EMBL" id="HBUF01582697">
    <property type="protein sequence ID" value="CAG6770722.1"/>
    <property type="molecule type" value="Transcribed_RNA"/>
</dbReference>
<dbReference type="AlphaFoldDB" id="A0A8D9AU26"/>
<reference evidence="1" key="1">
    <citation type="submission" date="2021-05" db="EMBL/GenBank/DDBJ databases">
        <authorList>
            <person name="Alioto T."/>
            <person name="Alioto T."/>
            <person name="Gomez Garrido J."/>
        </authorList>
    </citation>
    <scope>NUCLEOTIDE SEQUENCE</scope>
</reference>
<sequence length="128" mass="14560">MSCLYRYLIDSLVLIRYPTDFPIVTFSPHFYFPYFHFQIQQMPPLPPLPQLLCHWSPFSIRNLVALPVTRKAFVLRVICVSGKVVRLGPTVIFKAFIVVLSPTHVGVYPKSESLISNPHTTPLAPPLV</sequence>